<dbReference type="SUPFAM" id="SSF52402">
    <property type="entry name" value="Adenine nucleotide alpha hydrolases-like"/>
    <property type="match status" value="2"/>
</dbReference>
<keyword evidence="4" id="KW-1185">Reference proteome</keyword>
<dbReference type="InterPro" id="IPR006015">
    <property type="entry name" value="Universal_stress_UspA"/>
</dbReference>
<dbReference type="InterPro" id="IPR006016">
    <property type="entry name" value="UspA"/>
</dbReference>
<dbReference type="PANTHER" id="PTHR46268">
    <property type="entry name" value="STRESS RESPONSE PROTEIN NHAX"/>
    <property type="match status" value="1"/>
</dbReference>
<dbReference type="EMBL" id="CP124616">
    <property type="protein sequence ID" value="WGW04133.1"/>
    <property type="molecule type" value="Genomic_DNA"/>
</dbReference>
<organism evidence="3 4">
    <name type="scientific">Tropicibacter oceani</name>
    <dbReference type="NCBI Taxonomy" id="3058420"/>
    <lineage>
        <taxon>Bacteria</taxon>
        <taxon>Pseudomonadati</taxon>
        <taxon>Pseudomonadota</taxon>
        <taxon>Alphaproteobacteria</taxon>
        <taxon>Rhodobacterales</taxon>
        <taxon>Roseobacteraceae</taxon>
        <taxon>Tropicibacter</taxon>
    </lineage>
</organism>
<evidence type="ECO:0000259" key="2">
    <source>
        <dbReference type="Pfam" id="PF00582"/>
    </source>
</evidence>
<dbReference type="Gene3D" id="3.40.50.12370">
    <property type="match status" value="1"/>
</dbReference>
<dbReference type="Pfam" id="PF00582">
    <property type="entry name" value="Usp"/>
    <property type="match status" value="2"/>
</dbReference>
<dbReference type="RefSeq" id="WP_282300764.1">
    <property type="nucleotide sequence ID" value="NZ_CP124616.1"/>
</dbReference>
<evidence type="ECO:0000313" key="4">
    <source>
        <dbReference type="Proteomes" id="UP001241605"/>
    </source>
</evidence>
<proteinExistence type="inferred from homology"/>
<evidence type="ECO:0000256" key="1">
    <source>
        <dbReference type="ARBA" id="ARBA00008791"/>
    </source>
</evidence>
<sequence length="271" mass="29723">MPVMNLLVAFNGSKGSVAALRYAAALAQRHGAHVTAMLAHTRHEVIDRRSRWIPKEAQALLDEANSNLVRDIEATFETERKALGLANALQLHEVTGRVDTVLSTAARHYDLLIVGARSDDDDEHITLHPDRIALLSGRPVIVVPAGYDAGAEHSHAALAWDGGRAAARALSDSLRLLEGEGRVSVLTVGRREDWPIQDLMTHLERHGVEAILEEWPTTHPVAETILGYCEKHDTSLLVLGAYEHSKFREDFLGGVTPRILAKARIPVLLSH</sequence>
<reference evidence="3 4" key="1">
    <citation type="submission" date="2023-05" db="EMBL/GenBank/DDBJ databases">
        <title>YMD87, complete Genome.</title>
        <authorList>
            <person name="Zhang J."/>
            <person name="Xu X."/>
        </authorList>
    </citation>
    <scope>NUCLEOTIDE SEQUENCE [LARGE SCALE GENOMIC DNA]</scope>
    <source>
        <strain evidence="3 4">YMD87</strain>
    </source>
</reference>
<dbReference type="PRINTS" id="PR01438">
    <property type="entry name" value="UNVRSLSTRESS"/>
</dbReference>
<evidence type="ECO:0000313" key="3">
    <source>
        <dbReference type="EMBL" id="WGW04133.1"/>
    </source>
</evidence>
<feature type="domain" description="UspA" evidence="2">
    <location>
        <begin position="219"/>
        <end position="269"/>
    </location>
</feature>
<protein>
    <submittedName>
        <fullName evidence="3">Universal stress protein</fullName>
    </submittedName>
</protein>
<comment type="similarity">
    <text evidence="1">Belongs to the universal stress protein A family.</text>
</comment>
<accession>A0ABY8QJF9</accession>
<dbReference type="PANTHER" id="PTHR46268:SF15">
    <property type="entry name" value="UNIVERSAL STRESS PROTEIN HP_0031"/>
    <property type="match status" value="1"/>
</dbReference>
<dbReference type="CDD" id="cd00293">
    <property type="entry name" value="USP-like"/>
    <property type="match status" value="1"/>
</dbReference>
<name>A0ABY8QJF9_9RHOB</name>
<feature type="domain" description="UspA" evidence="2">
    <location>
        <begin position="5"/>
        <end position="143"/>
    </location>
</feature>
<dbReference type="Proteomes" id="UP001241605">
    <property type="component" value="Chromosome"/>
</dbReference>
<gene>
    <name evidence="3" type="ORF">QF118_00920</name>
</gene>